<dbReference type="GO" id="GO:0005886">
    <property type="term" value="C:plasma membrane"/>
    <property type="evidence" value="ECO:0007669"/>
    <property type="project" value="UniProtKB-SubCell"/>
</dbReference>
<comment type="caution">
    <text evidence="20">The sequence shown here is derived from an EMBL/GenBank/DDBJ whole genome shotgun (WGS) entry which is preliminary data.</text>
</comment>
<dbReference type="RefSeq" id="WP_182811243.1">
    <property type="nucleotide sequence ID" value="NZ_JACJFM010000049.1"/>
</dbReference>
<name>A0A839IXW9_9GAMM</name>
<dbReference type="CDD" id="cd03494">
    <property type="entry name" value="SQR_TypeC_SdhD"/>
    <property type="match status" value="1"/>
</dbReference>
<dbReference type="PANTHER" id="PTHR38689:SF1">
    <property type="entry name" value="SUCCINATE DEHYDROGENASE HYDROPHOBIC MEMBRANE ANCHOR SUBUNIT"/>
    <property type="match status" value="1"/>
</dbReference>
<evidence type="ECO:0000313" key="21">
    <source>
        <dbReference type="Proteomes" id="UP000565262"/>
    </source>
</evidence>
<evidence type="ECO:0000256" key="10">
    <source>
        <dbReference type="ARBA" id="ARBA00022692"/>
    </source>
</evidence>
<keyword evidence="5 16" id="KW-0813">Transport</keyword>
<dbReference type="GO" id="GO:0006099">
    <property type="term" value="P:tricarboxylic acid cycle"/>
    <property type="evidence" value="ECO:0007669"/>
    <property type="project" value="UniProtKB-UniRule"/>
</dbReference>
<keyword evidence="21" id="KW-1185">Reference proteome</keyword>
<comment type="cofactor">
    <cofactor evidence="18">
        <name>heme</name>
        <dbReference type="ChEBI" id="CHEBI:30413"/>
    </cofactor>
    <text evidence="18">The heme is bound between the two transmembrane subunits.</text>
</comment>
<evidence type="ECO:0000256" key="4">
    <source>
        <dbReference type="ARBA" id="ARBA00019425"/>
    </source>
</evidence>
<dbReference type="Proteomes" id="UP000565262">
    <property type="component" value="Unassembled WGS sequence"/>
</dbReference>
<dbReference type="AlphaFoldDB" id="A0A839IXW9"/>
<evidence type="ECO:0000256" key="19">
    <source>
        <dbReference type="SAM" id="Phobius"/>
    </source>
</evidence>
<dbReference type="InterPro" id="IPR000701">
    <property type="entry name" value="SuccDH_FuR_B_TM-su"/>
</dbReference>
<evidence type="ECO:0000256" key="9">
    <source>
        <dbReference type="ARBA" id="ARBA00022617"/>
    </source>
</evidence>
<comment type="function">
    <text evidence="1 16">Membrane-anchoring subunit of succinate dehydrogenase (SDH).</text>
</comment>
<keyword evidence="9 18" id="KW-0349">Heme</keyword>
<dbReference type="PIRSF" id="PIRSF000169">
    <property type="entry name" value="SDH_D"/>
    <property type="match status" value="1"/>
</dbReference>
<evidence type="ECO:0000256" key="14">
    <source>
        <dbReference type="ARBA" id="ARBA00023004"/>
    </source>
</evidence>
<comment type="subcellular location">
    <subcellularLocation>
        <location evidence="2 16">Cell inner membrane</location>
        <topology evidence="2 16">Multi-pass membrane protein</topology>
    </subcellularLocation>
</comment>
<dbReference type="SUPFAM" id="SSF81343">
    <property type="entry name" value="Fumarate reductase respiratory complex transmembrane subunits"/>
    <property type="match status" value="1"/>
</dbReference>
<dbReference type="GO" id="GO:0020037">
    <property type="term" value="F:heme binding"/>
    <property type="evidence" value="ECO:0007669"/>
    <property type="project" value="InterPro"/>
</dbReference>
<evidence type="ECO:0000256" key="15">
    <source>
        <dbReference type="ARBA" id="ARBA00023136"/>
    </source>
</evidence>
<evidence type="ECO:0000256" key="2">
    <source>
        <dbReference type="ARBA" id="ARBA00004429"/>
    </source>
</evidence>
<evidence type="ECO:0000256" key="5">
    <source>
        <dbReference type="ARBA" id="ARBA00022448"/>
    </source>
</evidence>
<evidence type="ECO:0000256" key="7">
    <source>
        <dbReference type="ARBA" id="ARBA00022519"/>
    </source>
</evidence>
<evidence type="ECO:0000313" key="20">
    <source>
        <dbReference type="EMBL" id="MBB1489289.1"/>
    </source>
</evidence>
<keyword evidence="15 16" id="KW-0472">Membrane</keyword>
<dbReference type="Pfam" id="PF01127">
    <property type="entry name" value="Sdh_cyt"/>
    <property type="match status" value="1"/>
</dbReference>
<organism evidence="20 21">
    <name type="scientific">Oceanospirillum sediminis</name>
    <dbReference type="NCBI Taxonomy" id="2760088"/>
    <lineage>
        <taxon>Bacteria</taxon>
        <taxon>Pseudomonadati</taxon>
        <taxon>Pseudomonadota</taxon>
        <taxon>Gammaproteobacteria</taxon>
        <taxon>Oceanospirillales</taxon>
        <taxon>Oceanospirillaceae</taxon>
        <taxon>Oceanospirillum</taxon>
    </lineage>
</organism>
<gene>
    <name evidence="20" type="primary">sdhD</name>
    <name evidence="20" type="ORF">H4O21_21995</name>
</gene>
<keyword evidence="14 18" id="KW-0408">Iron</keyword>
<evidence type="ECO:0000256" key="16">
    <source>
        <dbReference type="PIRNR" id="PIRNR000169"/>
    </source>
</evidence>
<dbReference type="PANTHER" id="PTHR38689">
    <property type="entry name" value="SUCCINATE DEHYDROGENASE HYDROPHOBIC MEMBRANE ANCHOR SUBUNIT"/>
    <property type="match status" value="1"/>
</dbReference>
<keyword evidence="7 16" id="KW-0997">Cell inner membrane</keyword>
<protein>
    <recommendedName>
        <fullName evidence="4 16">Succinate dehydrogenase hydrophobic membrane anchor subunit</fullName>
    </recommendedName>
</protein>
<keyword evidence="13 19" id="KW-1133">Transmembrane helix</keyword>
<keyword evidence="12 16" id="KW-0249">Electron transport</keyword>
<evidence type="ECO:0000256" key="13">
    <source>
        <dbReference type="ARBA" id="ARBA00022989"/>
    </source>
</evidence>
<keyword evidence="10 19" id="KW-0812">Transmembrane</keyword>
<evidence type="ECO:0000256" key="6">
    <source>
        <dbReference type="ARBA" id="ARBA00022475"/>
    </source>
</evidence>
<dbReference type="EMBL" id="JACJFM010000049">
    <property type="protein sequence ID" value="MBB1489289.1"/>
    <property type="molecule type" value="Genomic_DNA"/>
</dbReference>
<accession>A0A839IXW9</accession>
<dbReference type="InterPro" id="IPR034804">
    <property type="entry name" value="SQR/QFR_C/D"/>
</dbReference>
<dbReference type="GO" id="GO:0046872">
    <property type="term" value="F:metal ion binding"/>
    <property type="evidence" value="ECO:0007669"/>
    <property type="project" value="UniProtKB-KW"/>
</dbReference>
<feature type="transmembrane region" description="Helical" evidence="19">
    <location>
        <begin position="91"/>
        <end position="113"/>
    </location>
</feature>
<feature type="transmembrane region" description="Helical" evidence="19">
    <location>
        <begin position="21"/>
        <end position="39"/>
    </location>
</feature>
<dbReference type="InterPro" id="IPR014312">
    <property type="entry name" value="Succ_DH_anchor"/>
</dbReference>
<dbReference type="GO" id="GO:0017004">
    <property type="term" value="P:cytochrome complex assembly"/>
    <property type="evidence" value="ECO:0007669"/>
    <property type="project" value="TreeGrafter"/>
</dbReference>
<evidence type="ECO:0000256" key="8">
    <source>
        <dbReference type="ARBA" id="ARBA00022532"/>
    </source>
</evidence>
<evidence type="ECO:0000256" key="1">
    <source>
        <dbReference type="ARBA" id="ARBA00004050"/>
    </source>
</evidence>
<sequence length="115" mass="13115">MVTNVTNFSRNGLSDWLLQRFSAVVLGLYSVFIVGYMVISFDGSYEQWSAFFESTFVRVFTFLSILSIAAHAWIGLWTISTDYIKPTAIRFVFQTVCNLALFTYVVWGVQVLWGA</sequence>
<feature type="binding site" evidence="17">
    <location>
        <position position="83"/>
    </location>
    <ligand>
        <name>a ubiquinone</name>
        <dbReference type="ChEBI" id="CHEBI:16389"/>
    </ligand>
</feature>
<feature type="binding site" description="axial binding residue" evidence="18">
    <location>
        <position position="71"/>
    </location>
    <ligand>
        <name>heme</name>
        <dbReference type="ChEBI" id="CHEBI:30413"/>
        <note>ligand shared with second transmembrane subunit</note>
    </ligand>
    <ligandPart>
        <name>Fe</name>
        <dbReference type="ChEBI" id="CHEBI:18248"/>
    </ligandPart>
</feature>
<dbReference type="UniPathway" id="UPA00223"/>
<dbReference type="NCBIfam" id="TIGR02968">
    <property type="entry name" value="succ_dehyd_anc"/>
    <property type="match status" value="1"/>
</dbReference>
<evidence type="ECO:0000256" key="3">
    <source>
        <dbReference type="ARBA" id="ARBA00005163"/>
    </source>
</evidence>
<keyword evidence="6 16" id="KW-1003">Cell membrane</keyword>
<proteinExistence type="predicted"/>
<reference evidence="20 21" key="1">
    <citation type="submission" date="2020-08" db="EMBL/GenBank/DDBJ databases">
        <title>Oceanospirillum sp. nov. isolated from marine sediment.</title>
        <authorList>
            <person name="Ji X."/>
        </authorList>
    </citation>
    <scope>NUCLEOTIDE SEQUENCE [LARGE SCALE GENOMIC DNA]</scope>
    <source>
        <strain evidence="20 21">D5</strain>
    </source>
</reference>
<evidence type="ECO:0000256" key="11">
    <source>
        <dbReference type="ARBA" id="ARBA00022723"/>
    </source>
</evidence>
<evidence type="ECO:0000256" key="18">
    <source>
        <dbReference type="PIRSR" id="PIRSR000169-2"/>
    </source>
</evidence>
<evidence type="ECO:0000256" key="12">
    <source>
        <dbReference type="ARBA" id="ARBA00022982"/>
    </source>
</evidence>
<feature type="transmembrane region" description="Helical" evidence="19">
    <location>
        <begin position="59"/>
        <end position="79"/>
    </location>
</feature>
<dbReference type="GO" id="GO:0009055">
    <property type="term" value="F:electron transfer activity"/>
    <property type="evidence" value="ECO:0007669"/>
    <property type="project" value="TreeGrafter"/>
</dbReference>
<dbReference type="Gene3D" id="1.20.1300.10">
    <property type="entry name" value="Fumarate reductase/succinate dehydrogenase, transmembrane subunit"/>
    <property type="match status" value="1"/>
</dbReference>
<comment type="pathway">
    <text evidence="3 16">Carbohydrate metabolism; tricarboxylic acid cycle.</text>
</comment>
<keyword evidence="8 16" id="KW-0816">Tricarboxylic acid cycle</keyword>
<keyword evidence="11 18" id="KW-0479">Metal-binding</keyword>
<evidence type="ECO:0000256" key="17">
    <source>
        <dbReference type="PIRSR" id="PIRSR000169-1"/>
    </source>
</evidence>